<dbReference type="Proteomes" id="UP000482295">
    <property type="component" value="Unassembled WGS sequence"/>
</dbReference>
<dbReference type="GO" id="GO:0016740">
    <property type="term" value="F:transferase activity"/>
    <property type="evidence" value="ECO:0007669"/>
    <property type="project" value="UniProtKB-KW"/>
</dbReference>
<gene>
    <name evidence="1" type="ORF">F0475_01725</name>
</gene>
<reference evidence="1 2" key="1">
    <citation type="submission" date="2019-09" db="EMBL/GenBank/DDBJ databases">
        <title>Prevotella A2879 sp. nov., isolated from an abscess of a patient.</title>
        <authorList>
            <person name="Buhl M."/>
            <person name="Oberhettinger P."/>
        </authorList>
    </citation>
    <scope>NUCLEOTIDE SEQUENCE [LARGE SCALE GENOMIC DNA]</scope>
    <source>
        <strain evidence="1 2">A2879</strain>
    </source>
</reference>
<dbReference type="Gene3D" id="3.40.630.30">
    <property type="match status" value="1"/>
</dbReference>
<accession>A0A7C9HP96</accession>
<dbReference type="AlphaFoldDB" id="A0A7C9HP96"/>
<dbReference type="InterPro" id="IPR016181">
    <property type="entry name" value="Acyl_CoA_acyltransferase"/>
</dbReference>
<protein>
    <submittedName>
        <fullName evidence="1">GNAT family N-acetyltransferase</fullName>
    </submittedName>
</protein>
<dbReference type="EMBL" id="VVIQ01000002">
    <property type="protein sequence ID" value="MUL27067.1"/>
    <property type="molecule type" value="Genomic_DNA"/>
</dbReference>
<dbReference type="SUPFAM" id="SSF55729">
    <property type="entry name" value="Acyl-CoA N-acyltransferases (Nat)"/>
    <property type="match status" value="1"/>
</dbReference>
<sequence>MFEVRQYTIGQVLEWDNFVQRSKQGTFLFNRSYMDYHADRFLDCSLMVYRKGRLYALLPANKIDTTFYSHQGLTYGGLLTNTKVCAEDICEVFLAINEYLNKQGFKHVVYKSIPWIYHKYPAEEDLYALLNVCKARLTIRDISTTIPLLQHLKFTESRKSGIRKATHSELTIAESGNMEAFWGILNDNLSNKYNTHPVHSLAELKLLKSRFSKSIRLFMAFNKVGNPIGGTLIFETPQVIHTQYISASPEGKSLGALDLLFDYLINKVYADRQGYFDFGKSTEENGQKLNAPLIFQKEGFGGRGVCYDSYEWDVMPMEKLNNPVSKGK</sequence>
<evidence type="ECO:0000313" key="1">
    <source>
        <dbReference type="EMBL" id="MUL27067.1"/>
    </source>
</evidence>
<organism evidence="1 2">
    <name type="scientific">Prevotella vespertina</name>
    <dbReference type="NCBI Taxonomy" id="2608404"/>
    <lineage>
        <taxon>Bacteria</taxon>
        <taxon>Pseudomonadati</taxon>
        <taxon>Bacteroidota</taxon>
        <taxon>Bacteroidia</taxon>
        <taxon>Bacteroidales</taxon>
        <taxon>Prevotellaceae</taxon>
        <taxon>Prevotella</taxon>
    </lineage>
</organism>
<comment type="caution">
    <text evidence="1">The sequence shown here is derived from an EMBL/GenBank/DDBJ whole genome shotgun (WGS) entry which is preliminary data.</text>
</comment>
<keyword evidence="2" id="KW-1185">Reference proteome</keyword>
<proteinExistence type="predicted"/>
<dbReference type="RefSeq" id="WP_155715115.1">
    <property type="nucleotide sequence ID" value="NZ_VVIQ01000002.1"/>
</dbReference>
<name>A0A7C9HP96_9BACT</name>
<keyword evidence="1" id="KW-0808">Transferase</keyword>
<evidence type="ECO:0000313" key="2">
    <source>
        <dbReference type="Proteomes" id="UP000482295"/>
    </source>
</evidence>